<dbReference type="InterPro" id="IPR003613">
    <property type="entry name" value="Ubox_domain"/>
</dbReference>
<name>A0A251S252_HELAN</name>
<dbReference type="Pfam" id="PF00514">
    <property type="entry name" value="Arm"/>
    <property type="match status" value="1"/>
</dbReference>
<feature type="repeat" description="ARM" evidence="6">
    <location>
        <begin position="718"/>
        <end position="749"/>
    </location>
</feature>
<dbReference type="InterPro" id="IPR036537">
    <property type="entry name" value="Adaptor_Cbl_N_dom_sf"/>
</dbReference>
<dbReference type="InterPro" id="IPR013083">
    <property type="entry name" value="Znf_RING/FYVE/PHD"/>
</dbReference>
<dbReference type="InterPro" id="IPR011989">
    <property type="entry name" value="ARM-like"/>
</dbReference>
<feature type="domain" description="U-box" evidence="8">
    <location>
        <begin position="743"/>
        <end position="783"/>
    </location>
</feature>
<dbReference type="SUPFAM" id="SSF48371">
    <property type="entry name" value="ARM repeat"/>
    <property type="match status" value="2"/>
</dbReference>
<dbReference type="GO" id="GO:0016567">
    <property type="term" value="P:protein ubiquitination"/>
    <property type="evidence" value="ECO:0007669"/>
    <property type="project" value="UniProtKB-UniPathway"/>
</dbReference>
<keyword evidence="10" id="KW-1185">Reference proteome</keyword>
<dbReference type="InterPro" id="IPR059179">
    <property type="entry name" value="MLKL-like_MCAfunc"/>
</dbReference>
<feature type="repeat" description="ARM" evidence="6">
    <location>
        <begin position="1128"/>
        <end position="1171"/>
    </location>
</feature>
<organism evidence="9 10">
    <name type="scientific">Helianthus annuus</name>
    <name type="common">Common sunflower</name>
    <dbReference type="NCBI Taxonomy" id="4232"/>
    <lineage>
        <taxon>Eukaryota</taxon>
        <taxon>Viridiplantae</taxon>
        <taxon>Streptophyta</taxon>
        <taxon>Embryophyta</taxon>
        <taxon>Tracheophyta</taxon>
        <taxon>Spermatophyta</taxon>
        <taxon>Magnoliopsida</taxon>
        <taxon>eudicotyledons</taxon>
        <taxon>Gunneridae</taxon>
        <taxon>Pentapetalae</taxon>
        <taxon>asterids</taxon>
        <taxon>campanulids</taxon>
        <taxon>Asterales</taxon>
        <taxon>Asteraceae</taxon>
        <taxon>Asteroideae</taxon>
        <taxon>Heliantheae alliance</taxon>
        <taxon>Heliantheae</taxon>
        <taxon>Helianthus</taxon>
    </lineage>
</organism>
<dbReference type="Proteomes" id="UP000215914">
    <property type="component" value="Chromosome 16"/>
</dbReference>
<evidence type="ECO:0000256" key="2">
    <source>
        <dbReference type="ARBA" id="ARBA00004906"/>
    </source>
</evidence>
<keyword evidence="7" id="KW-0175">Coiled coil</keyword>
<evidence type="ECO:0000256" key="3">
    <source>
        <dbReference type="ARBA" id="ARBA00012483"/>
    </source>
</evidence>
<dbReference type="SMART" id="SM00185">
    <property type="entry name" value="ARM"/>
    <property type="match status" value="9"/>
</dbReference>
<dbReference type="PROSITE" id="PS51698">
    <property type="entry name" value="U_BOX"/>
    <property type="match status" value="2"/>
</dbReference>
<dbReference type="UniPathway" id="UPA00143"/>
<evidence type="ECO:0000313" key="10">
    <source>
        <dbReference type="Proteomes" id="UP000215914"/>
    </source>
</evidence>
<dbReference type="Pfam" id="PF04564">
    <property type="entry name" value="U-box"/>
    <property type="match status" value="1"/>
</dbReference>
<feature type="repeat" description="ARM" evidence="6">
    <location>
        <begin position="949"/>
        <end position="991"/>
    </location>
</feature>
<dbReference type="CDD" id="cd21037">
    <property type="entry name" value="MLKL_NTD"/>
    <property type="match status" value="1"/>
</dbReference>
<dbReference type="GO" id="GO:0007166">
    <property type="term" value="P:cell surface receptor signaling pathway"/>
    <property type="evidence" value="ECO:0007669"/>
    <property type="project" value="InterPro"/>
</dbReference>
<gene>
    <name evidence="9" type="ORF">HannXRQ_Chr16g0524691</name>
</gene>
<comment type="catalytic activity">
    <reaction evidence="1">
        <text>S-ubiquitinyl-[E2 ubiquitin-conjugating enzyme]-L-cysteine + [acceptor protein]-L-lysine = [E2 ubiquitin-conjugating enzyme]-L-cysteine + N(6)-ubiquitinyl-[acceptor protein]-L-lysine.</text>
        <dbReference type="EC" id="2.3.2.27"/>
    </reaction>
</comment>
<evidence type="ECO:0000256" key="5">
    <source>
        <dbReference type="ARBA" id="ARBA00022737"/>
    </source>
</evidence>
<dbReference type="EC" id="2.3.2.27" evidence="3"/>
<feature type="domain" description="U-box" evidence="8">
    <location>
        <begin position="256"/>
        <end position="330"/>
    </location>
</feature>
<protein>
    <recommendedName>
        <fullName evidence="3">RING-type E3 ubiquitin transferase</fullName>
        <ecNumber evidence="3">2.3.2.27</ecNumber>
    </recommendedName>
</protein>
<comment type="pathway">
    <text evidence="2">Protein modification; protein ubiquitination.</text>
</comment>
<evidence type="ECO:0000256" key="4">
    <source>
        <dbReference type="ARBA" id="ARBA00022679"/>
    </source>
</evidence>
<dbReference type="PANTHER" id="PTHR45958">
    <property type="entry name" value="RING-TYPE E3 UBIQUITIN TRANSFERASE"/>
    <property type="match status" value="1"/>
</dbReference>
<feature type="repeat" description="ARM" evidence="6">
    <location>
        <begin position="539"/>
        <end position="581"/>
    </location>
</feature>
<evidence type="ECO:0000256" key="6">
    <source>
        <dbReference type="PROSITE-ProRule" id="PRU00259"/>
    </source>
</evidence>
<dbReference type="Gene3D" id="1.25.10.10">
    <property type="entry name" value="Leucine-rich Repeat Variant"/>
    <property type="match status" value="4"/>
</dbReference>
<dbReference type="InterPro" id="IPR052608">
    <property type="entry name" value="U-box_domain_protein"/>
</dbReference>
<dbReference type="SMART" id="SM00504">
    <property type="entry name" value="Ubox"/>
    <property type="match status" value="1"/>
</dbReference>
<evidence type="ECO:0000256" key="1">
    <source>
        <dbReference type="ARBA" id="ARBA00000900"/>
    </source>
</evidence>
<dbReference type="GO" id="GO:0061630">
    <property type="term" value="F:ubiquitin protein ligase activity"/>
    <property type="evidence" value="ECO:0007669"/>
    <property type="project" value="UniProtKB-EC"/>
</dbReference>
<reference evidence="10" key="1">
    <citation type="journal article" date="2017" name="Nature">
        <title>The sunflower genome provides insights into oil metabolism, flowering and Asterid evolution.</title>
        <authorList>
            <person name="Badouin H."/>
            <person name="Gouzy J."/>
            <person name="Grassa C.J."/>
            <person name="Murat F."/>
            <person name="Staton S.E."/>
            <person name="Cottret L."/>
            <person name="Lelandais-Briere C."/>
            <person name="Owens G.L."/>
            <person name="Carrere S."/>
            <person name="Mayjonade B."/>
            <person name="Legrand L."/>
            <person name="Gill N."/>
            <person name="Kane N.C."/>
            <person name="Bowers J.E."/>
            <person name="Hubner S."/>
            <person name="Bellec A."/>
            <person name="Berard A."/>
            <person name="Berges H."/>
            <person name="Blanchet N."/>
            <person name="Boniface M.C."/>
            <person name="Brunel D."/>
            <person name="Catrice O."/>
            <person name="Chaidir N."/>
            <person name="Claudel C."/>
            <person name="Donnadieu C."/>
            <person name="Faraut T."/>
            <person name="Fievet G."/>
            <person name="Helmstetter N."/>
            <person name="King M."/>
            <person name="Knapp S.J."/>
            <person name="Lai Z."/>
            <person name="Le Paslier M.C."/>
            <person name="Lippi Y."/>
            <person name="Lorenzon L."/>
            <person name="Mandel J.R."/>
            <person name="Marage G."/>
            <person name="Marchand G."/>
            <person name="Marquand E."/>
            <person name="Bret-Mestries E."/>
            <person name="Morien E."/>
            <person name="Nambeesan S."/>
            <person name="Nguyen T."/>
            <person name="Pegot-Espagnet P."/>
            <person name="Pouilly N."/>
            <person name="Raftis F."/>
            <person name="Sallet E."/>
            <person name="Schiex T."/>
            <person name="Thomas J."/>
            <person name="Vandecasteele C."/>
            <person name="Vares D."/>
            <person name="Vear F."/>
            <person name="Vautrin S."/>
            <person name="Crespi M."/>
            <person name="Mangin B."/>
            <person name="Burke J.M."/>
            <person name="Salse J."/>
            <person name="Munos S."/>
            <person name="Vincourt P."/>
            <person name="Rieseberg L.H."/>
            <person name="Langlade N.B."/>
        </authorList>
    </citation>
    <scope>NUCLEOTIDE SEQUENCE [LARGE SCALE GENOMIC DNA]</scope>
    <source>
        <strain evidence="10">cv. SF193</strain>
    </source>
</reference>
<dbReference type="PROSITE" id="PS50176">
    <property type="entry name" value="ARM_REPEAT"/>
    <property type="match status" value="4"/>
</dbReference>
<dbReference type="PANTHER" id="PTHR45958:SF5">
    <property type="entry name" value="RING-TYPE E3 UBIQUITIN TRANSFERASE"/>
    <property type="match status" value="1"/>
</dbReference>
<evidence type="ECO:0000259" key="8">
    <source>
        <dbReference type="PROSITE" id="PS51698"/>
    </source>
</evidence>
<dbReference type="OMA" id="QLCECDI"/>
<dbReference type="EMBL" id="CM007905">
    <property type="protein sequence ID" value="OTF92694.1"/>
    <property type="molecule type" value="Genomic_DNA"/>
</dbReference>
<dbReference type="Gene3D" id="3.30.40.10">
    <property type="entry name" value="Zinc/RING finger domain, C3HC4 (zinc finger)"/>
    <property type="match status" value="1"/>
</dbReference>
<dbReference type="InParanoid" id="A0A251S252"/>
<feature type="coiled-coil region" evidence="7">
    <location>
        <begin position="191"/>
        <end position="218"/>
    </location>
</feature>
<keyword evidence="4" id="KW-0808">Transferase</keyword>
<sequence>MEVITSTSSVAASEFISQTIELSLELAFEAKKVFVEKESFAELASYVDRIVPLLKELNKKDTSDAENSFVDILNQQVKIAKQLTTECSQKNRVYLLINCRSIAKRIKEITREISRALSLIPFSQLGVSESMKRDLGQLCDVMQSVEFKTAVADEMILEKIESGIQERNVDRTYANNLLVSIAQALGISTERSSLKKEFEDFKSEIENAQLRKDQAEAIQMDQIIALLERADATCSPEEKERKYLNKRTSLGSQPLEPLQSFYCPITREVMVDPVETASGHTFERAAIEKWLADGSNFCPLTMIPLDKSSLRPNKTLKQSIEEWKDRNTMITIASMKPKLSKPENEEDVVFCLDELQKLCEERGVHREWIVLENYIPTLVELLGGKSREIRTRTLVLLCILAKDSDDAKDRIAKVNGVIESIVRSLGRRISEGKLAVELLLELSQNDTLKNHIGMVQGCILLLVTMSNSDDTQAATRAHELLAQLSFSDQNIIQMAKANYFTHLLHRLSSGSEEVKMCMVTTLAEMELTDHNKSSLFENGALDSLLHLVSQGTSRMKETAAKALRNLSSLPKNSIQIIRNGSVNSLVNLLYNHTSSHCLQDELAAIIMHLAMSTMSQNYNGPPVSLFESDGDIDSLFSFIVCTRPLVQECLLRSFYAMCHSPLAVTVKTKLRQNPGNIKSLVQLCENENQKVRANAVKLFCCLTEDGDDKEIIDRMGLQSIETLIKIIKSPLDEEEISSAMGVLSNLTHNFCPLTMTPLDKSSLRPNKTLKQSIEEWKDRNTMITIASIKPKLSKPLAENEEDVICCLDELQSLCEERGDRIAKVNGSVEYIVRSLGRKIYEGKLAVELLFELSQNETLKNHIGMVQGCILLLVTMSNNDDTQAATRAHELLAQLSFSDQNVIQMAKANYFTHLLRRLSSGSEEVKMCMVTTLAEMELTDHYKSSLFENGALDSLLHLISHGNTRMKETAAKAIRSLSTLPKNSIQMIKNGSVNSLVNLLYSHTSSHYLQDELAAIIMHLATSTMSQNYNRPPVSLFESDGDIDSLFSFTGCSRPLVQESLLHSFYAMCHSPLATTVKTTLRQKPENIQLLVDLCKNENRKVRANAVRLFCCLTEDGDDKEIIDRMGLQSIETLIKVIQSPVDEEEITSAMGVLSNLTQSSQLTESLLKAEGLHVISSCLRDVMQNRPHKKQLIENTVGSLCHFTVPTNQSSQKKVAETGVIPLLVQLLEVGTSLTKRKASISLGQLSKSSFELSHAIPRRGLFKCFSPQSVSACPVHQGICTVETSFCLVEADAVSPLVRLLRDSDLNVSEASLDALLTLIEAERLPYGSKVLAEADALHPIIKLLNCPSSSLQEKVLNALERIFRLLDMKQKYGHLAQTALVDLTQRGNNVTKSLAARILGQLNVLHDQSSYF</sequence>
<dbReference type="CDD" id="cd16664">
    <property type="entry name" value="RING-Ubox_PUB"/>
    <property type="match status" value="1"/>
</dbReference>
<dbReference type="InterPro" id="IPR016024">
    <property type="entry name" value="ARM-type_fold"/>
</dbReference>
<accession>A0A251S252</accession>
<proteinExistence type="predicted"/>
<evidence type="ECO:0000256" key="7">
    <source>
        <dbReference type="SAM" id="Coils"/>
    </source>
</evidence>
<keyword evidence="5" id="KW-0677">Repeat</keyword>
<dbReference type="InterPro" id="IPR000225">
    <property type="entry name" value="Armadillo"/>
</dbReference>
<evidence type="ECO:0000313" key="9">
    <source>
        <dbReference type="EMBL" id="OTF92694.1"/>
    </source>
</evidence>
<dbReference type="InterPro" id="IPR045210">
    <property type="entry name" value="RING-Ubox_PUB"/>
</dbReference>
<dbReference type="Gene3D" id="1.20.930.20">
    <property type="entry name" value="Adaptor protein Cbl, N-terminal domain"/>
    <property type="match status" value="1"/>
</dbReference>
<dbReference type="SUPFAM" id="SSF57850">
    <property type="entry name" value="RING/U-box"/>
    <property type="match status" value="2"/>
</dbReference>